<evidence type="ECO:0000259" key="5">
    <source>
        <dbReference type="PROSITE" id="PS50932"/>
    </source>
</evidence>
<organism evidence="6 7">
    <name type="scientific">Telmatospirillum siberiense</name>
    <dbReference type="NCBI Taxonomy" id="382514"/>
    <lineage>
        <taxon>Bacteria</taxon>
        <taxon>Pseudomonadati</taxon>
        <taxon>Pseudomonadota</taxon>
        <taxon>Alphaproteobacteria</taxon>
        <taxon>Rhodospirillales</taxon>
        <taxon>Rhodospirillaceae</taxon>
        <taxon>Telmatospirillum</taxon>
    </lineage>
</organism>
<keyword evidence="7" id="KW-1185">Reference proteome</keyword>
<evidence type="ECO:0000313" key="7">
    <source>
        <dbReference type="Proteomes" id="UP000233293"/>
    </source>
</evidence>
<dbReference type="PANTHER" id="PTHR30146">
    <property type="entry name" value="LACI-RELATED TRANSCRIPTIONAL REPRESSOR"/>
    <property type="match status" value="1"/>
</dbReference>
<dbReference type="CDD" id="cd06267">
    <property type="entry name" value="PBP1_LacI_sugar_binding-like"/>
    <property type="match status" value="1"/>
</dbReference>
<keyword evidence="1" id="KW-0678">Repressor</keyword>
<dbReference type="GO" id="GO:0000976">
    <property type="term" value="F:transcription cis-regulatory region binding"/>
    <property type="evidence" value="ECO:0007669"/>
    <property type="project" value="TreeGrafter"/>
</dbReference>
<dbReference type="Gene3D" id="1.10.260.40">
    <property type="entry name" value="lambda repressor-like DNA-binding domains"/>
    <property type="match status" value="1"/>
</dbReference>
<gene>
    <name evidence="6" type="ORF">CWS72_05325</name>
</gene>
<evidence type="ECO:0000256" key="1">
    <source>
        <dbReference type="ARBA" id="ARBA00022491"/>
    </source>
</evidence>
<dbReference type="InterPro" id="IPR028082">
    <property type="entry name" value="Peripla_BP_I"/>
</dbReference>
<keyword evidence="4" id="KW-0804">Transcription</keyword>
<dbReference type="Gene3D" id="3.40.50.2300">
    <property type="match status" value="2"/>
</dbReference>
<name>A0A2N3PYM0_9PROT</name>
<dbReference type="PROSITE" id="PS50932">
    <property type="entry name" value="HTH_LACI_2"/>
    <property type="match status" value="1"/>
</dbReference>
<keyword evidence="3" id="KW-0238">DNA-binding</keyword>
<dbReference type="EMBL" id="PIUM01000004">
    <property type="protein sequence ID" value="PKU25489.1"/>
    <property type="molecule type" value="Genomic_DNA"/>
</dbReference>
<sequence length="358" mass="40073">MRETPIPARKRVMKNRPLADSDKTPTIKEVAKRARTSIATVSYVLNNKDRYLRPELRERVLLAAEELGYVKNAMASSLKGQRRGILAVLVPQFGNNFFTRICVEVEAIAQRAGFVVTICNSDENPAQERSILDRLLAQRIDGCILSPALSRSETAILLERHQVPCIILERTLDAATPDFDFVGHDNFQSGYLATRKLIEAGHRRIAFIGWDSPIPNIHDRKNGYLAAMGDCGLTPSDGWLHLDELTVEGGRRAAERLPFSEITALVIAHHHEMAKGTLLTLQERGISWPRDLSLVLIGTPEWHDLLRPSLACIQRPEEEMGRAAATLLLKKLHDPRHREPRSILPVTFLEGGSIRSIS</sequence>
<dbReference type="Pfam" id="PF00532">
    <property type="entry name" value="Peripla_BP_1"/>
    <property type="match status" value="1"/>
</dbReference>
<dbReference type="PANTHER" id="PTHR30146:SF148">
    <property type="entry name" value="HTH-TYPE TRANSCRIPTIONAL REPRESSOR PURR-RELATED"/>
    <property type="match status" value="1"/>
</dbReference>
<accession>A0A2N3PYM0</accession>
<dbReference type="AlphaFoldDB" id="A0A2N3PYM0"/>
<dbReference type="InterPro" id="IPR010982">
    <property type="entry name" value="Lambda_DNA-bd_dom_sf"/>
</dbReference>
<protein>
    <recommendedName>
        <fullName evidence="5">HTH lacI-type domain-containing protein</fullName>
    </recommendedName>
</protein>
<reference evidence="7" key="1">
    <citation type="submission" date="2017-12" db="EMBL/GenBank/DDBJ databases">
        <title>Draft genome sequence of Telmatospirillum siberiense 26-4b1T, an acidotolerant peatland alphaproteobacterium potentially involved in sulfur cycling.</title>
        <authorList>
            <person name="Hausmann B."/>
            <person name="Pjevac P."/>
            <person name="Schreck K."/>
            <person name="Herbold C.W."/>
            <person name="Daims H."/>
            <person name="Wagner M."/>
            <person name="Pester M."/>
            <person name="Loy A."/>
        </authorList>
    </citation>
    <scope>NUCLEOTIDE SEQUENCE [LARGE SCALE GENOMIC DNA]</scope>
    <source>
        <strain evidence="7">26-4b1</strain>
    </source>
</reference>
<dbReference type="InterPro" id="IPR001761">
    <property type="entry name" value="Peripla_BP/Lac1_sug-bd_dom"/>
</dbReference>
<evidence type="ECO:0000256" key="2">
    <source>
        <dbReference type="ARBA" id="ARBA00023015"/>
    </source>
</evidence>
<dbReference type="Pfam" id="PF00356">
    <property type="entry name" value="LacI"/>
    <property type="match status" value="1"/>
</dbReference>
<dbReference type="SUPFAM" id="SSF53822">
    <property type="entry name" value="Periplasmic binding protein-like I"/>
    <property type="match status" value="1"/>
</dbReference>
<dbReference type="GO" id="GO:0003700">
    <property type="term" value="F:DNA-binding transcription factor activity"/>
    <property type="evidence" value="ECO:0007669"/>
    <property type="project" value="TreeGrafter"/>
</dbReference>
<evidence type="ECO:0000313" key="6">
    <source>
        <dbReference type="EMBL" id="PKU25489.1"/>
    </source>
</evidence>
<dbReference type="SUPFAM" id="SSF47413">
    <property type="entry name" value="lambda repressor-like DNA-binding domains"/>
    <property type="match status" value="1"/>
</dbReference>
<dbReference type="CDD" id="cd01392">
    <property type="entry name" value="HTH_LacI"/>
    <property type="match status" value="1"/>
</dbReference>
<dbReference type="Proteomes" id="UP000233293">
    <property type="component" value="Unassembled WGS sequence"/>
</dbReference>
<proteinExistence type="predicted"/>
<feature type="domain" description="HTH lacI-type" evidence="5">
    <location>
        <begin position="25"/>
        <end position="80"/>
    </location>
</feature>
<evidence type="ECO:0000256" key="4">
    <source>
        <dbReference type="ARBA" id="ARBA00023163"/>
    </source>
</evidence>
<dbReference type="InterPro" id="IPR000843">
    <property type="entry name" value="HTH_LacI"/>
</dbReference>
<dbReference type="SMART" id="SM00354">
    <property type="entry name" value="HTH_LACI"/>
    <property type="match status" value="1"/>
</dbReference>
<keyword evidence="2" id="KW-0805">Transcription regulation</keyword>
<evidence type="ECO:0000256" key="3">
    <source>
        <dbReference type="ARBA" id="ARBA00023125"/>
    </source>
</evidence>
<comment type="caution">
    <text evidence="6">The sequence shown here is derived from an EMBL/GenBank/DDBJ whole genome shotgun (WGS) entry which is preliminary data.</text>
</comment>